<reference evidence="2 3" key="1">
    <citation type="submission" date="2020-10" db="EMBL/GenBank/DDBJ databases">
        <title>Connecting structure to function with the recovery of over 1000 high-quality activated sludge metagenome-assembled genomes encoding full-length rRNA genes using long-read sequencing.</title>
        <authorList>
            <person name="Singleton C.M."/>
            <person name="Petriglieri F."/>
            <person name="Kristensen J.M."/>
            <person name="Kirkegaard R.H."/>
            <person name="Michaelsen T.Y."/>
            <person name="Andersen M.H."/>
            <person name="Karst S.M."/>
            <person name="Dueholm M.S."/>
            <person name="Nielsen P.H."/>
            <person name="Albertsen M."/>
        </authorList>
    </citation>
    <scope>NUCLEOTIDE SEQUENCE [LARGE SCALE GENOMIC DNA]</scope>
    <source>
        <strain evidence="2">Ribe_18-Q3-R11-54_MAXAC.273</strain>
    </source>
</reference>
<sequence>MQTDLIVKLYYTTGQLIYSQIGKEAINVSEFPAGVYILKISDMSGRHSVVEKIVIVE</sequence>
<dbReference type="Proteomes" id="UP000808337">
    <property type="component" value="Unassembled WGS sequence"/>
</dbReference>
<comment type="caution">
    <text evidence="2">The sequence shown here is derived from an EMBL/GenBank/DDBJ whole genome shotgun (WGS) entry which is preliminary data.</text>
</comment>
<organism evidence="2 3">
    <name type="scientific">Candidatus Opimibacter skivensis</name>
    <dbReference type="NCBI Taxonomy" id="2982028"/>
    <lineage>
        <taxon>Bacteria</taxon>
        <taxon>Pseudomonadati</taxon>
        <taxon>Bacteroidota</taxon>
        <taxon>Saprospiria</taxon>
        <taxon>Saprospirales</taxon>
        <taxon>Saprospiraceae</taxon>
        <taxon>Candidatus Opimibacter</taxon>
    </lineage>
</organism>
<evidence type="ECO:0000313" key="3">
    <source>
        <dbReference type="Proteomes" id="UP000808337"/>
    </source>
</evidence>
<evidence type="ECO:0000313" key="2">
    <source>
        <dbReference type="EMBL" id="MBK9983322.1"/>
    </source>
</evidence>
<dbReference type="InterPro" id="IPR026444">
    <property type="entry name" value="Secre_tail"/>
</dbReference>
<dbReference type="AlphaFoldDB" id="A0A9D7XU43"/>
<evidence type="ECO:0000259" key="1">
    <source>
        <dbReference type="Pfam" id="PF18962"/>
    </source>
</evidence>
<dbReference type="EMBL" id="JADKGY010000016">
    <property type="protein sequence ID" value="MBK9983322.1"/>
    <property type="molecule type" value="Genomic_DNA"/>
</dbReference>
<feature type="domain" description="Secretion system C-terminal sorting" evidence="1">
    <location>
        <begin position="4"/>
        <end position="55"/>
    </location>
</feature>
<accession>A0A9D7XU43</accession>
<dbReference type="Pfam" id="PF18962">
    <property type="entry name" value="Por_Secre_tail"/>
    <property type="match status" value="1"/>
</dbReference>
<name>A0A9D7XU43_9BACT</name>
<proteinExistence type="predicted"/>
<protein>
    <submittedName>
        <fullName evidence="2">T9SS type A sorting domain-containing protein</fullName>
    </submittedName>
</protein>
<gene>
    <name evidence="2" type="ORF">IPP15_13150</name>
</gene>
<dbReference type="NCBIfam" id="TIGR04183">
    <property type="entry name" value="Por_Secre_tail"/>
    <property type="match status" value="1"/>
</dbReference>